<dbReference type="Gene3D" id="3.40.50.1820">
    <property type="entry name" value="alpha/beta hydrolase"/>
    <property type="match status" value="1"/>
</dbReference>
<protein>
    <submittedName>
        <fullName evidence="1">Putative triglyceride lipase-cholesterol esterase</fullName>
    </submittedName>
</protein>
<dbReference type="InterPro" id="IPR029058">
    <property type="entry name" value="AB_hydrolase_fold"/>
</dbReference>
<sequence length="230" mass="25635">MFGLLSAKPEYNAKVALFAALAPVTALGHIKGPARKVAPLAHSIKAAADMMGVREFSPNSEFFKKMAGTACSSATTSQACINAFFSLIGPETAMTNRSRFPVILAHTPAGTSVKNMVHYGQLINNNRFCMFSYGRKENSRVYGTGRPPCYELENVRVPVAIFWGDGDWMSTTKDLDNLRDRLSNVVYDHRVDFPNFNHIDFILASGAKTLLYDKVIQVFRKFQTRQVRNE</sequence>
<dbReference type="AlphaFoldDB" id="A0A6B0V4S0"/>
<accession>A0A6B0V4S0</accession>
<name>A0A6B0V4S0_IXORI</name>
<evidence type="ECO:0000313" key="1">
    <source>
        <dbReference type="EMBL" id="MXU96805.1"/>
    </source>
</evidence>
<organism evidence="1">
    <name type="scientific">Ixodes ricinus</name>
    <name type="common">Common tick</name>
    <name type="synonym">Acarus ricinus</name>
    <dbReference type="NCBI Taxonomy" id="34613"/>
    <lineage>
        <taxon>Eukaryota</taxon>
        <taxon>Metazoa</taxon>
        <taxon>Ecdysozoa</taxon>
        <taxon>Arthropoda</taxon>
        <taxon>Chelicerata</taxon>
        <taxon>Arachnida</taxon>
        <taxon>Acari</taxon>
        <taxon>Parasitiformes</taxon>
        <taxon>Ixodida</taxon>
        <taxon>Ixodoidea</taxon>
        <taxon>Ixodidae</taxon>
        <taxon>Ixodinae</taxon>
        <taxon>Ixodes</taxon>
    </lineage>
</organism>
<proteinExistence type="predicted"/>
<dbReference type="SUPFAM" id="SSF53474">
    <property type="entry name" value="alpha/beta-Hydrolases"/>
    <property type="match status" value="1"/>
</dbReference>
<reference evidence="1" key="1">
    <citation type="submission" date="2019-12" db="EMBL/GenBank/DDBJ databases">
        <title>An insight into the sialome of adult female Ixodes ricinus ticks feeding for 6 days.</title>
        <authorList>
            <person name="Perner J."/>
            <person name="Ribeiro J.M.C."/>
        </authorList>
    </citation>
    <scope>NUCLEOTIDE SEQUENCE</scope>
    <source>
        <strain evidence="1">Semi-engorged</strain>
        <tissue evidence="1">Salivary glands</tissue>
    </source>
</reference>
<dbReference type="EMBL" id="GIFC01014722">
    <property type="protein sequence ID" value="MXU96805.1"/>
    <property type="molecule type" value="Transcribed_RNA"/>
</dbReference>
<dbReference type="PANTHER" id="PTHR11005">
    <property type="entry name" value="LYSOSOMAL ACID LIPASE-RELATED"/>
    <property type="match status" value="1"/>
</dbReference>